<dbReference type="SUPFAM" id="SSF56112">
    <property type="entry name" value="Protein kinase-like (PK-like)"/>
    <property type="match status" value="1"/>
</dbReference>
<dbReference type="Gene3D" id="3.90.1200.10">
    <property type="match status" value="1"/>
</dbReference>
<accession>A0AAN6VHX2</accession>
<reference evidence="2" key="2">
    <citation type="submission" date="2023-05" db="EMBL/GenBank/DDBJ databases">
        <authorList>
            <consortium name="Lawrence Berkeley National Laboratory"/>
            <person name="Steindorff A."/>
            <person name="Hensen N."/>
            <person name="Bonometti L."/>
            <person name="Westerberg I."/>
            <person name="Brannstrom I.O."/>
            <person name="Guillou S."/>
            <person name="Cros-Aarteil S."/>
            <person name="Calhoun S."/>
            <person name="Haridas S."/>
            <person name="Kuo A."/>
            <person name="Mondo S."/>
            <person name="Pangilinan J."/>
            <person name="Riley R."/>
            <person name="Labutti K."/>
            <person name="Andreopoulos B."/>
            <person name="Lipzen A."/>
            <person name="Chen C."/>
            <person name="Yanf M."/>
            <person name="Daum C."/>
            <person name="Ng V."/>
            <person name="Clum A."/>
            <person name="Ohm R."/>
            <person name="Martin F."/>
            <person name="Silar P."/>
            <person name="Natvig D."/>
            <person name="Lalanne C."/>
            <person name="Gautier V."/>
            <person name="Ament-Velasquez S.L."/>
            <person name="Kruys A."/>
            <person name="Hutchinson M.I."/>
            <person name="Powell A.J."/>
            <person name="Barry K."/>
            <person name="Miller A.N."/>
            <person name="Grigoriev I.V."/>
            <person name="Debuchy R."/>
            <person name="Gladieux P."/>
            <person name="Thoren M.H."/>
            <person name="Johannesson H."/>
        </authorList>
    </citation>
    <scope>NUCLEOTIDE SEQUENCE</scope>
    <source>
        <strain evidence="2">CBS 538.74</strain>
    </source>
</reference>
<dbReference type="GO" id="GO:0016301">
    <property type="term" value="F:kinase activity"/>
    <property type="evidence" value="ECO:0007669"/>
    <property type="project" value="UniProtKB-KW"/>
</dbReference>
<gene>
    <name evidence="2" type="ORF">C8A00DRAFT_17419</name>
</gene>
<dbReference type="Pfam" id="PF01636">
    <property type="entry name" value="APH"/>
    <property type="match status" value="1"/>
</dbReference>
<dbReference type="PANTHER" id="PTHR21310">
    <property type="entry name" value="AMINOGLYCOSIDE PHOSPHOTRANSFERASE-RELATED-RELATED"/>
    <property type="match status" value="1"/>
</dbReference>
<dbReference type="EMBL" id="MU857030">
    <property type="protein sequence ID" value="KAK4151151.1"/>
    <property type="molecule type" value="Genomic_DNA"/>
</dbReference>
<evidence type="ECO:0000313" key="2">
    <source>
        <dbReference type="EMBL" id="KAK4151151.1"/>
    </source>
</evidence>
<dbReference type="CDD" id="cd05120">
    <property type="entry name" value="APH_ChoK_like"/>
    <property type="match status" value="1"/>
</dbReference>
<dbReference type="InterPro" id="IPR011009">
    <property type="entry name" value="Kinase-like_dom_sf"/>
</dbReference>
<keyword evidence="2" id="KW-0418">Kinase</keyword>
<dbReference type="Proteomes" id="UP001302745">
    <property type="component" value="Unassembled WGS sequence"/>
</dbReference>
<feature type="domain" description="Aminoglycoside phosphotransferase" evidence="1">
    <location>
        <begin position="89"/>
        <end position="261"/>
    </location>
</feature>
<dbReference type="InterPro" id="IPR051678">
    <property type="entry name" value="AGP_Transferase"/>
</dbReference>
<dbReference type="InterPro" id="IPR002575">
    <property type="entry name" value="Aminoglycoside_PTrfase"/>
</dbReference>
<proteinExistence type="predicted"/>
<dbReference type="AlphaFoldDB" id="A0AAN6VHX2"/>
<evidence type="ECO:0000313" key="3">
    <source>
        <dbReference type="Proteomes" id="UP001302745"/>
    </source>
</evidence>
<sequence>MPSPRPETHVSGSVQAIDKNTWLVGGNALLSRRPCPSTDEPSWSDGSGGYFTISNTTPFPLPETFPHPKESAALPLVYSAGDQSAVWRAGEAFLKVHDMRSPLITREHVTLEFLHRKKPLGFDISSVLYHGEWDGRYYLVVSRVSGQTLNEAWPTMDELQRQQYVGRVAEACKEMAEWKGESIAGVDGGELFENYLAKTEKDGYESLALEDLCQNCTSVGMDPGSSSLVFYHCDLGPGNILVDPASGSLGIIDWERAGYVPREWVRTKFHLSSGMDFPDGDEASKSDWRRFVARRLKEMGFSEVIDGWLAFQG</sequence>
<keyword evidence="2" id="KW-0808">Transferase</keyword>
<dbReference type="PANTHER" id="PTHR21310:SF58">
    <property type="entry name" value="AMINOGLYCOSIDE PHOSPHOTRANSFERASE DOMAIN-CONTAINING PROTEIN"/>
    <property type="match status" value="1"/>
</dbReference>
<comment type="caution">
    <text evidence="2">The sequence shown here is derived from an EMBL/GenBank/DDBJ whole genome shotgun (WGS) entry which is preliminary data.</text>
</comment>
<organism evidence="2 3">
    <name type="scientific">Chaetomidium leptoderma</name>
    <dbReference type="NCBI Taxonomy" id="669021"/>
    <lineage>
        <taxon>Eukaryota</taxon>
        <taxon>Fungi</taxon>
        <taxon>Dikarya</taxon>
        <taxon>Ascomycota</taxon>
        <taxon>Pezizomycotina</taxon>
        <taxon>Sordariomycetes</taxon>
        <taxon>Sordariomycetidae</taxon>
        <taxon>Sordariales</taxon>
        <taxon>Chaetomiaceae</taxon>
        <taxon>Chaetomidium</taxon>
    </lineage>
</organism>
<keyword evidence="3" id="KW-1185">Reference proteome</keyword>
<name>A0AAN6VHX2_9PEZI</name>
<reference evidence="2" key="1">
    <citation type="journal article" date="2023" name="Mol. Phylogenet. Evol.">
        <title>Genome-scale phylogeny and comparative genomics of the fungal order Sordariales.</title>
        <authorList>
            <person name="Hensen N."/>
            <person name="Bonometti L."/>
            <person name="Westerberg I."/>
            <person name="Brannstrom I.O."/>
            <person name="Guillou S."/>
            <person name="Cros-Aarteil S."/>
            <person name="Calhoun S."/>
            <person name="Haridas S."/>
            <person name="Kuo A."/>
            <person name="Mondo S."/>
            <person name="Pangilinan J."/>
            <person name="Riley R."/>
            <person name="LaButti K."/>
            <person name="Andreopoulos B."/>
            <person name="Lipzen A."/>
            <person name="Chen C."/>
            <person name="Yan M."/>
            <person name="Daum C."/>
            <person name="Ng V."/>
            <person name="Clum A."/>
            <person name="Steindorff A."/>
            <person name="Ohm R.A."/>
            <person name="Martin F."/>
            <person name="Silar P."/>
            <person name="Natvig D.O."/>
            <person name="Lalanne C."/>
            <person name="Gautier V."/>
            <person name="Ament-Velasquez S.L."/>
            <person name="Kruys A."/>
            <person name="Hutchinson M.I."/>
            <person name="Powell A.J."/>
            <person name="Barry K."/>
            <person name="Miller A.N."/>
            <person name="Grigoriev I.V."/>
            <person name="Debuchy R."/>
            <person name="Gladieux P."/>
            <person name="Hiltunen Thoren M."/>
            <person name="Johannesson H."/>
        </authorList>
    </citation>
    <scope>NUCLEOTIDE SEQUENCE</scope>
    <source>
        <strain evidence="2">CBS 538.74</strain>
    </source>
</reference>
<protein>
    <submittedName>
        <fullName evidence="2">Kinase-like domain-containing protein</fullName>
    </submittedName>
</protein>
<evidence type="ECO:0000259" key="1">
    <source>
        <dbReference type="Pfam" id="PF01636"/>
    </source>
</evidence>